<evidence type="ECO:0000313" key="3">
    <source>
        <dbReference type="Proteomes" id="UP000664132"/>
    </source>
</evidence>
<dbReference type="EMBL" id="JAFJYH010000008">
    <property type="protein sequence ID" value="KAG4425717.1"/>
    <property type="molecule type" value="Genomic_DNA"/>
</dbReference>
<dbReference type="Proteomes" id="UP000664132">
    <property type="component" value="Unassembled WGS sequence"/>
</dbReference>
<feature type="compositionally biased region" description="Polar residues" evidence="1">
    <location>
        <begin position="59"/>
        <end position="70"/>
    </location>
</feature>
<comment type="caution">
    <text evidence="2">The sequence shown here is derived from an EMBL/GenBank/DDBJ whole genome shotgun (WGS) entry which is preliminary data.</text>
</comment>
<dbReference type="AlphaFoldDB" id="A0A8H7WJ70"/>
<feature type="region of interest" description="Disordered" evidence="1">
    <location>
        <begin position="1"/>
        <end position="77"/>
    </location>
</feature>
<reference evidence="2" key="1">
    <citation type="submission" date="2021-02" db="EMBL/GenBank/DDBJ databases">
        <title>Genome sequence Cadophora malorum strain M34.</title>
        <authorList>
            <person name="Stefanovic E."/>
            <person name="Vu D."/>
            <person name="Scully C."/>
            <person name="Dijksterhuis J."/>
            <person name="Roader J."/>
            <person name="Houbraken J."/>
        </authorList>
    </citation>
    <scope>NUCLEOTIDE SEQUENCE</scope>
    <source>
        <strain evidence="2">M34</strain>
    </source>
</reference>
<protein>
    <submittedName>
        <fullName evidence="2">Uncharacterized protein</fullName>
    </submittedName>
</protein>
<dbReference type="OrthoDB" id="5363415at2759"/>
<dbReference type="Pfam" id="PF10454">
    <property type="entry name" value="DUF2458"/>
    <property type="match status" value="1"/>
</dbReference>
<proteinExistence type="predicted"/>
<accession>A0A8H7WJ70</accession>
<name>A0A8H7WJ70_9HELO</name>
<keyword evidence="3" id="KW-1185">Reference proteome</keyword>
<sequence length="252" mass="28284">MASNDQQAQPDLASILRTLASLAPQNEPQQDQPAAYGQPQSFPSHFHQLPQSWAPAAEQVSSIARSTTPTEPLPQKNVVDPATITEWSAGLKCVMRTVAKHENILNDIRKMMKNQRDHEEEWWYGRQNLIEKQKARKEGQQKLDDVLKAVGGAVTPGFTSNHSDNHAKELETFDMKVYKAQMQMVKEMSAKLRSLGVPFFGTRSDLVRPIGKEANPMIGIHDRKDEKGTIDEGELVTLQRKMIAILEDLCSD</sequence>
<dbReference type="InterPro" id="IPR018858">
    <property type="entry name" value="DUF2458"/>
</dbReference>
<organism evidence="2 3">
    <name type="scientific">Cadophora malorum</name>
    <dbReference type="NCBI Taxonomy" id="108018"/>
    <lineage>
        <taxon>Eukaryota</taxon>
        <taxon>Fungi</taxon>
        <taxon>Dikarya</taxon>
        <taxon>Ascomycota</taxon>
        <taxon>Pezizomycotina</taxon>
        <taxon>Leotiomycetes</taxon>
        <taxon>Helotiales</taxon>
        <taxon>Ploettnerulaceae</taxon>
        <taxon>Cadophora</taxon>
    </lineage>
</organism>
<feature type="compositionally biased region" description="Polar residues" evidence="1">
    <location>
        <begin position="23"/>
        <end position="43"/>
    </location>
</feature>
<evidence type="ECO:0000313" key="2">
    <source>
        <dbReference type="EMBL" id="KAG4425717.1"/>
    </source>
</evidence>
<gene>
    <name evidence="2" type="ORF">IFR04_001179</name>
</gene>
<evidence type="ECO:0000256" key="1">
    <source>
        <dbReference type="SAM" id="MobiDB-lite"/>
    </source>
</evidence>